<dbReference type="Proteomes" id="UP000822688">
    <property type="component" value="Chromosome 9"/>
</dbReference>
<accession>A0A8T0GQC2</accession>
<protein>
    <submittedName>
        <fullName evidence="1">Uncharacterized protein</fullName>
    </submittedName>
</protein>
<proteinExistence type="predicted"/>
<organism evidence="1 2">
    <name type="scientific">Ceratodon purpureus</name>
    <name type="common">Fire moss</name>
    <name type="synonym">Dicranum purpureum</name>
    <dbReference type="NCBI Taxonomy" id="3225"/>
    <lineage>
        <taxon>Eukaryota</taxon>
        <taxon>Viridiplantae</taxon>
        <taxon>Streptophyta</taxon>
        <taxon>Embryophyta</taxon>
        <taxon>Bryophyta</taxon>
        <taxon>Bryophytina</taxon>
        <taxon>Bryopsida</taxon>
        <taxon>Dicranidae</taxon>
        <taxon>Pseudoditrichales</taxon>
        <taxon>Ditrichaceae</taxon>
        <taxon>Ceratodon</taxon>
    </lineage>
</organism>
<name>A0A8T0GQC2_CERPU</name>
<sequence length="106" mass="11873">MSRGASSLEVALCLVSRVGNYSRPRQSSLISCPISFQKNPPFASRESRSDIVSEFCGSPGRCVQPDTIKLCLTHHLKYHLLISLFAKDIMKLKYLLHLCLLYTTNA</sequence>
<reference evidence="1" key="1">
    <citation type="submission" date="2020-06" db="EMBL/GenBank/DDBJ databases">
        <title>WGS assembly of Ceratodon purpureus strain R40.</title>
        <authorList>
            <person name="Carey S.B."/>
            <person name="Jenkins J."/>
            <person name="Shu S."/>
            <person name="Lovell J.T."/>
            <person name="Sreedasyam A."/>
            <person name="Maumus F."/>
            <person name="Tiley G.P."/>
            <person name="Fernandez-Pozo N."/>
            <person name="Barry K."/>
            <person name="Chen C."/>
            <person name="Wang M."/>
            <person name="Lipzen A."/>
            <person name="Daum C."/>
            <person name="Saski C.A."/>
            <person name="Payton A.C."/>
            <person name="Mcbreen J.C."/>
            <person name="Conrad R.E."/>
            <person name="Kollar L.M."/>
            <person name="Olsson S."/>
            <person name="Huttunen S."/>
            <person name="Landis J.B."/>
            <person name="Wickett N.J."/>
            <person name="Johnson M.G."/>
            <person name="Rensing S.A."/>
            <person name="Grimwood J."/>
            <person name="Schmutz J."/>
            <person name="Mcdaniel S.F."/>
        </authorList>
    </citation>
    <scope>NUCLEOTIDE SEQUENCE</scope>
    <source>
        <strain evidence="1">R40</strain>
    </source>
</reference>
<evidence type="ECO:0000313" key="1">
    <source>
        <dbReference type="EMBL" id="KAG0560665.1"/>
    </source>
</evidence>
<dbReference type="AlphaFoldDB" id="A0A8T0GQC2"/>
<gene>
    <name evidence="1" type="ORF">KC19_9G003400</name>
</gene>
<keyword evidence="2" id="KW-1185">Reference proteome</keyword>
<evidence type="ECO:0000313" key="2">
    <source>
        <dbReference type="Proteomes" id="UP000822688"/>
    </source>
</evidence>
<dbReference type="EMBL" id="CM026430">
    <property type="protein sequence ID" value="KAG0560665.1"/>
    <property type="molecule type" value="Genomic_DNA"/>
</dbReference>
<comment type="caution">
    <text evidence="1">The sequence shown here is derived from an EMBL/GenBank/DDBJ whole genome shotgun (WGS) entry which is preliminary data.</text>
</comment>